<dbReference type="RefSeq" id="WP_043399027.1">
    <property type="nucleotide sequence ID" value="NZ_JXST01000001.1"/>
</dbReference>
<evidence type="ECO:0000256" key="4">
    <source>
        <dbReference type="ARBA" id="ARBA00023157"/>
    </source>
</evidence>
<protein>
    <submittedName>
        <fullName evidence="6">Cutinase</fullName>
    </submittedName>
</protein>
<dbReference type="Pfam" id="PF01083">
    <property type="entry name" value="Cutinase"/>
    <property type="match status" value="1"/>
</dbReference>
<dbReference type="SUPFAM" id="SSF53474">
    <property type="entry name" value="alpha/beta-Hydrolases"/>
    <property type="match status" value="1"/>
</dbReference>
<feature type="chain" id="PRO_5002232718" evidence="5">
    <location>
        <begin position="23"/>
        <end position="209"/>
    </location>
</feature>
<organism evidence="6 7">
    <name type="scientific">Mycolicibacterium llatzerense</name>
    <dbReference type="NCBI Taxonomy" id="280871"/>
    <lineage>
        <taxon>Bacteria</taxon>
        <taxon>Bacillati</taxon>
        <taxon>Actinomycetota</taxon>
        <taxon>Actinomycetes</taxon>
        <taxon>Mycobacteriales</taxon>
        <taxon>Mycobacteriaceae</taxon>
        <taxon>Mycolicibacterium</taxon>
    </lineage>
</organism>
<comment type="similarity">
    <text evidence="1">Belongs to the cutinase family.</text>
</comment>
<dbReference type="STRING" id="280871.TL10_01370"/>
<dbReference type="InterPro" id="IPR029058">
    <property type="entry name" value="AB_hydrolase_fold"/>
</dbReference>
<dbReference type="PATRIC" id="fig|280871.6.peg.276"/>
<sequence length="209" mass="21073">MTRKLPLLMALAALAPAVPAFIATPAAAEPCPDIQVVFARGTTEPPGLGSVGRPFVDDLRARVAPHSVEATAVDYPASNDFAQSTPAGIDAARSVIESTAANCPKTKMVLGGYSQGAAVIEGATSAAPPQVAGHVAATALFGAPRTGFASMLAGGQLPELAPQYVANSIDQCAQADPICWEGGFDPGAHGSYVQSGKVTQAADFAASKI</sequence>
<proteinExistence type="inferred from homology"/>
<evidence type="ECO:0000256" key="5">
    <source>
        <dbReference type="SAM" id="SignalP"/>
    </source>
</evidence>
<keyword evidence="2" id="KW-0719">Serine esterase</keyword>
<evidence type="ECO:0000313" key="6">
    <source>
        <dbReference type="EMBL" id="KIU18905.1"/>
    </source>
</evidence>
<evidence type="ECO:0000313" key="7">
    <source>
        <dbReference type="Proteomes" id="UP000032221"/>
    </source>
</evidence>
<evidence type="ECO:0000256" key="2">
    <source>
        <dbReference type="ARBA" id="ARBA00022487"/>
    </source>
</evidence>
<name>A0A0D1LDT9_9MYCO</name>
<dbReference type="PANTHER" id="PTHR33630">
    <property type="entry name" value="CUTINASE RV1984C-RELATED-RELATED"/>
    <property type="match status" value="1"/>
</dbReference>
<dbReference type="OrthoDB" id="3690529at2"/>
<keyword evidence="4" id="KW-1015">Disulfide bond</keyword>
<gene>
    <name evidence="6" type="ORF">TL10_01370</name>
</gene>
<dbReference type="AlphaFoldDB" id="A0A0D1LDT9"/>
<feature type="signal peptide" evidence="5">
    <location>
        <begin position="1"/>
        <end position="22"/>
    </location>
</feature>
<keyword evidence="3" id="KW-0378">Hydrolase</keyword>
<dbReference type="GO" id="GO:0052689">
    <property type="term" value="F:carboxylic ester hydrolase activity"/>
    <property type="evidence" value="ECO:0007669"/>
    <property type="project" value="UniProtKB-KW"/>
</dbReference>
<dbReference type="Proteomes" id="UP000032221">
    <property type="component" value="Unassembled WGS sequence"/>
</dbReference>
<accession>A0A0D1LDT9</accession>
<dbReference type="InterPro" id="IPR000675">
    <property type="entry name" value="Cutinase/axe"/>
</dbReference>
<reference evidence="6 7" key="1">
    <citation type="submission" date="2015-01" db="EMBL/GenBank/DDBJ databases">
        <title>Genome sequence of Mycobacterium llatzerense and Mycobacterium immunogenum recovered from brain abscess.</title>
        <authorList>
            <person name="Greninger A.L."/>
            <person name="Langelier C."/>
            <person name="Cunningham G."/>
            <person name="Chiu C.Y."/>
            <person name="Miller S."/>
        </authorList>
    </citation>
    <scope>NUCLEOTIDE SEQUENCE [LARGE SCALE GENOMIC DNA]</scope>
    <source>
        <strain evidence="6 7">CLUC14</strain>
    </source>
</reference>
<dbReference type="EMBL" id="JXST01000001">
    <property type="protein sequence ID" value="KIU18905.1"/>
    <property type="molecule type" value="Genomic_DNA"/>
</dbReference>
<keyword evidence="5" id="KW-0732">Signal</keyword>
<dbReference type="Gene3D" id="3.40.50.1820">
    <property type="entry name" value="alpha/beta hydrolase"/>
    <property type="match status" value="1"/>
</dbReference>
<dbReference type="SMART" id="SM01110">
    <property type="entry name" value="Cutinase"/>
    <property type="match status" value="1"/>
</dbReference>
<comment type="caution">
    <text evidence="6">The sequence shown here is derived from an EMBL/GenBank/DDBJ whole genome shotgun (WGS) entry which is preliminary data.</text>
</comment>
<evidence type="ECO:0000256" key="1">
    <source>
        <dbReference type="ARBA" id="ARBA00007534"/>
    </source>
</evidence>
<evidence type="ECO:0000256" key="3">
    <source>
        <dbReference type="ARBA" id="ARBA00022801"/>
    </source>
</evidence>
<dbReference type="PANTHER" id="PTHR33630:SF9">
    <property type="entry name" value="CUTINASE 4"/>
    <property type="match status" value="1"/>
</dbReference>
<keyword evidence="7" id="KW-1185">Reference proteome</keyword>